<dbReference type="AlphaFoldDB" id="A0A0G0JYY2"/>
<organism evidence="2 3">
    <name type="scientific">Candidatus Shapirobacteria bacterium GW2011_GWE2_38_30</name>
    <dbReference type="NCBI Taxonomy" id="1618490"/>
    <lineage>
        <taxon>Bacteria</taxon>
        <taxon>Candidatus Shapironibacteriota</taxon>
    </lineage>
</organism>
<dbReference type="STRING" id="1618490.US90_C0024G0006"/>
<evidence type="ECO:0008006" key="4">
    <source>
        <dbReference type="Google" id="ProtNLM"/>
    </source>
</evidence>
<feature type="transmembrane region" description="Helical" evidence="1">
    <location>
        <begin position="44"/>
        <end position="67"/>
    </location>
</feature>
<protein>
    <recommendedName>
        <fullName evidence="4">Chromate transporter</fullName>
    </recommendedName>
</protein>
<dbReference type="EMBL" id="LBUT01000024">
    <property type="protein sequence ID" value="KKQ68400.1"/>
    <property type="molecule type" value="Genomic_DNA"/>
</dbReference>
<keyword evidence="1" id="KW-1133">Transmembrane helix</keyword>
<name>A0A0G0JYY2_9BACT</name>
<sequence>MKKEKTQIPSSLDELEGLLNEYFGIKAPQLPENVKEILVKFGPYITLAILFFSLPFILGVLGLGAVMSPFAMMGGARLGAGYMLGILVAVVSLVLEIVALPGLFKREIKSWRMLFWVSLVTAVGAIFRFDLGALVVGSIVSWYFLFQIRSYYK</sequence>
<accession>A0A0G0JYY2</accession>
<evidence type="ECO:0000256" key="1">
    <source>
        <dbReference type="SAM" id="Phobius"/>
    </source>
</evidence>
<evidence type="ECO:0000313" key="2">
    <source>
        <dbReference type="EMBL" id="KKQ68400.1"/>
    </source>
</evidence>
<feature type="transmembrane region" description="Helical" evidence="1">
    <location>
        <begin position="116"/>
        <end position="145"/>
    </location>
</feature>
<comment type="caution">
    <text evidence="2">The sequence shown here is derived from an EMBL/GenBank/DDBJ whole genome shotgun (WGS) entry which is preliminary data.</text>
</comment>
<evidence type="ECO:0000313" key="3">
    <source>
        <dbReference type="Proteomes" id="UP000034406"/>
    </source>
</evidence>
<proteinExistence type="predicted"/>
<keyword evidence="1" id="KW-0812">Transmembrane</keyword>
<dbReference type="Proteomes" id="UP000034406">
    <property type="component" value="Unassembled WGS sequence"/>
</dbReference>
<feature type="transmembrane region" description="Helical" evidence="1">
    <location>
        <begin position="79"/>
        <end position="104"/>
    </location>
</feature>
<keyword evidence="1" id="KW-0472">Membrane</keyword>
<reference evidence="2 3" key="1">
    <citation type="journal article" date="2015" name="Nature">
        <title>rRNA introns, odd ribosomes, and small enigmatic genomes across a large radiation of phyla.</title>
        <authorList>
            <person name="Brown C.T."/>
            <person name="Hug L.A."/>
            <person name="Thomas B.C."/>
            <person name="Sharon I."/>
            <person name="Castelle C.J."/>
            <person name="Singh A."/>
            <person name="Wilkins M.J."/>
            <person name="Williams K.H."/>
            <person name="Banfield J.F."/>
        </authorList>
    </citation>
    <scope>NUCLEOTIDE SEQUENCE [LARGE SCALE GENOMIC DNA]</scope>
</reference>
<gene>
    <name evidence="2" type="ORF">US90_C0024G0006</name>
</gene>